<comment type="caution">
    <text evidence="3">The sequence shown here is derived from an EMBL/GenBank/DDBJ whole genome shotgun (WGS) entry which is preliminary data.</text>
</comment>
<dbReference type="AlphaFoldDB" id="A0A9Q0LNJ7"/>
<evidence type="ECO:0000313" key="4">
    <source>
        <dbReference type="Proteomes" id="UP001149090"/>
    </source>
</evidence>
<dbReference type="OrthoDB" id="2354022at2759"/>
<reference evidence="3" key="1">
    <citation type="submission" date="2022-10" db="EMBL/GenBank/DDBJ databases">
        <title>Novel sulphate-reducing endosymbionts in the free-living metamonad Anaeramoeba.</title>
        <authorList>
            <person name="Jerlstrom-Hultqvist J."/>
            <person name="Cepicka I."/>
            <person name="Gallot-Lavallee L."/>
            <person name="Salas-Leiva D."/>
            <person name="Curtis B.A."/>
            <person name="Zahonova K."/>
            <person name="Pipaliya S."/>
            <person name="Dacks J."/>
            <person name="Roger A.J."/>
        </authorList>
    </citation>
    <scope>NUCLEOTIDE SEQUENCE</scope>
    <source>
        <strain evidence="3">BMAN</strain>
    </source>
</reference>
<proteinExistence type="predicted"/>
<dbReference type="Pfam" id="PF00651">
    <property type="entry name" value="BTB"/>
    <property type="match status" value="1"/>
</dbReference>
<dbReference type="CDD" id="cd18186">
    <property type="entry name" value="BTB_POZ_ZBTB_KLHL-like"/>
    <property type="match status" value="1"/>
</dbReference>
<organism evidence="3 4">
    <name type="scientific">Anaeramoeba ignava</name>
    <name type="common">Anaerobic marine amoeba</name>
    <dbReference type="NCBI Taxonomy" id="1746090"/>
    <lineage>
        <taxon>Eukaryota</taxon>
        <taxon>Metamonada</taxon>
        <taxon>Anaeramoebidae</taxon>
        <taxon>Anaeramoeba</taxon>
    </lineage>
</organism>
<evidence type="ECO:0000259" key="2">
    <source>
        <dbReference type="PROSITE" id="PS51886"/>
    </source>
</evidence>
<evidence type="ECO:0000313" key="3">
    <source>
        <dbReference type="EMBL" id="KAJ5075871.1"/>
    </source>
</evidence>
<dbReference type="PROSITE" id="PS50097">
    <property type="entry name" value="BTB"/>
    <property type="match status" value="1"/>
</dbReference>
<gene>
    <name evidence="3" type="ORF">M0811_06733</name>
</gene>
<keyword evidence="4" id="KW-1185">Reference proteome</keyword>
<dbReference type="InterPro" id="IPR011333">
    <property type="entry name" value="SKP1/BTB/POZ_sf"/>
</dbReference>
<dbReference type="Proteomes" id="UP001149090">
    <property type="component" value="Unassembled WGS sequence"/>
</dbReference>
<dbReference type="SUPFAM" id="SSF54695">
    <property type="entry name" value="POZ domain"/>
    <property type="match status" value="1"/>
</dbReference>
<dbReference type="SMART" id="SM00584">
    <property type="entry name" value="TLDc"/>
    <property type="match status" value="1"/>
</dbReference>
<dbReference type="PROSITE" id="PS51886">
    <property type="entry name" value="TLDC"/>
    <property type="match status" value="1"/>
</dbReference>
<dbReference type="OMA" id="IELKEWI"/>
<name>A0A9Q0LNJ7_ANAIG</name>
<evidence type="ECO:0000259" key="1">
    <source>
        <dbReference type="PROSITE" id="PS50097"/>
    </source>
</evidence>
<dbReference type="InterPro" id="IPR006571">
    <property type="entry name" value="TLDc_dom"/>
</dbReference>
<sequence>MENYSNLEKLSNDLKNLFQNQNQNENQNEGYFDFEIICEQNQTSFKTHKSILSSRSQYFKSLFKSKMKEYQENKLILQDVSKKELEKEEKEKLQNQISNLINKIRFIDFSKEEVKDILKENLIPKQISEKIIEFQKLQKNINERELNQFIEKENQNSFIFKSRLRFNSAITSHKKHFIELKEWINDDEFFSKMKLGYSAKKDGFSSTKWHYVCDDKGKTLILIKTKDNFIFGGFTSVGFVSGVDNRYIYDSEAFIFSLRNNKNDRKPEKFPIKRQQEKFAIYYHSFCGPTFGAGSDFRLMSYFEPGYSNFGCSYKLPYLIHYQTKQSKSYLAGSYDEWEIDELETYFI</sequence>
<protein>
    <submittedName>
        <fullName evidence="3">Pep-cterm sorting domain-containing protein</fullName>
    </submittedName>
</protein>
<dbReference type="InterPro" id="IPR000210">
    <property type="entry name" value="BTB/POZ_dom"/>
</dbReference>
<feature type="domain" description="BTB" evidence="1">
    <location>
        <begin position="32"/>
        <end position="86"/>
    </location>
</feature>
<dbReference type="Gene3D" id="3.30.710.10">
    <property type="entry name" value="Potassium Channel Kv1.1, Chain A"/>
    <property type="match status" value="1"/>
</dbReference>
<accession>A0A9Q0LNJ7</accession>
<dbReference type="Pfam" id="PF07534">
    <property type="entry name" value="TLD"/>
    <property type="match status" value="1"/>
</dbReference>
<feature type="domain" description="TLDc" evidence="2">
    <location>
        <begin position="164"/>
        <end position="348"/>
    </location>
</feature>
<dbReference type="EMBL" id="JAPDFW010000063">
    <property type="protein sequence ID" value="KAJ5075871.1"/>
    <property type="molecule type" value="Genomic_DNA"/>
</dbReference>